<dbReference type="SUPFAM" id="SSF46689">
    <property type="entry name" value="Homeodomain-like"/>
    <property type="match status" value="1"/>
</dbReference>
<dbReference type="InParanoid" id="G0VEE7"/>
<feature type="DNA-binding region" description="Homeobox" evidence="4">
    <location>
        <begin position="180"/>
        <end position="242"/>
    </location>
</feature>
<dbReference type="InterPro" id="IPR009057">
    <property type="entry name" value="Homeodomain-like_sf"/>
</dbReference>
<keyword evidence="8" id="KW-1185">Reference proteome</keyword>
<keyword evidence="1 4" id="KW-0238">DNA-binding</keyword>
<feature type="region of interest" description="Disordered" evidence="5">
    <location>
        <begin position="36"/>
        <end position="59"/>
    </location>
</feature>
<dbReference type="CDD" id="cd00086">
    <property type="entry name" value="homeodomain"/>
    <property type="match status" value="1"/>
</dbReference>
<gene>
    <name evidence="7" type="primary">NCAS0D03570</name>
    <name evidence="7" type="ordered locus">NCAS_0D03570</name>
</gene>
<feature type="domain" description="Homeobox" evidence="6">
    <location>
        <begin position="178"/>
        <end position="241"/>
    </location>
</feature>
<dbReference type="Pfam" id="PF05920">
    <property type="entry name" value="Homeobox_KN"/>
    <property type="match status" value="1"/>
</dbReference>
<feature type="region of interest" description="Disordered" evidence="5">
    <location>
        <begin position="158"/>
        <end position="188"/>
    </location>
</feature>
<evidence type="ECO:0000259" key="6">
    <source>
        <dbReference type="PROSITE" id="PS50071"/>
    </source>
</evidence>
<dbReference type="Proteomes" id="UP000001640">
    <property type="component" value="Chromosome 4"/>
</dbReference>
<dbReference type="EMBL" id="HE576755">
    <property type="protein sequence ID" value="CCC69938.1"/>
    <property type="molecule type" value="Genomic_DNA"/>
</dbReference>
<dbReference type="AlphaFoldDB" id="G0VEE7"/>
<dbReference type="OrthoDB" id="10056939at2759"/>
<reference key="2">
    <citation type="submission" date="2011-08" db="EMBL/GenBank/DDBJ databases">
        <title>Genome sequence of Naumovozyma castellii.</title>
        <authorList>
            <person name="Gordon J.L."/>
            <person name="Armisen D."/>
            <person name="Proux-Wera E."/>
            <person name="OhEigeartaigh S.S."/>
            <person name="Byrne K.P."/>
            <person name="Wolfe K.H."/>
        </authorList>
    </citation>
    <scope>NUCLEOTIDE SEQUENCE</scope>
    <source>
        <strain>Type strain:CBS 4309</strain>
    </source>
</reference>
<evidence type="ECO:0000256" key="4">
    <source>
        <dbReference type="PROSITE-ProRule" id="PRU00108"/>
    </source>
</evidence>
<evidence type="ECO:0000313" key="8">
    <source>
        <dbReference type="Proteomes" id="UP000001640"/>
    </source>
</evidence>
<organism evidence="7 8">
    <name type="scientific">Naumovozyma castellii</name>
    <name type="common">Yeast</name>
    <name type="synonym">Saccharomyces castellii</name>
    <dbReference type="NCBI Taxonomy" id="27288"/>
    <lineage>
        <taxon>Eukaryota</taxon>
        <taxon>Fungi</taxon>
        <taxon>Dikarya</taxon>
        <taxon>Ascomycota</taxon>
        <taxon>Saccharomycotina</taxon>
        <taxon>Saccharomycetes</taxon>
        <taxon>Saccharomycetales</taxon>
        <taxon>Saccharomycetaceae</taxon>
        <taxon>Naumovozyma</taxon>
    </lineage>
</organism>
<dbReference type="SMART" id="SM00389">
    <property type="entry name" value="HOX"/>
    <property type="match status" value="1"/>
</dbReference>
<dbReference type="PROSITE" id="PS50071">
    <property type="entry name" value="HOMEOBOX_2"/>
    <property type="match status" value="1"/>
</dbReference>
<dbReference type="GO" id="GO:0006355">
    <property type="term" value="P:regulation of DNA-templated transcription"/>
    <property type="evidence" value="ECO:0007669"/>
    <property type="project" value="InterPro"/>
</dbReference>
<dbReference type="InterPro" id="IPR001356">
    <property type="entry name" value="HD"/>
</dbReference>
<dbReference type="InterPro" id="IPR050224">
    <property type="entry name" value="TALE_homeobox"/>
</dbReference>
<reference evidence="7 8" key="1">
    <citation type="journal article" date="2011" name="Proc. Natl. Acad. Sci. U.S.A.">
        <title>Evolutionary erosion of yeast sex chromosomes by mating-type switching accidents.</title>
        <authorList>
            <person name="Gordon J.L."/>
            <person name="Armisen D."/>
            <person name="Proux-Wera E."/>
            <person name="Oheigeartaigh S.S."/>
            <person name="Byrne K.P."/>
            <person name="Wolfe K.H."/>
        </authorList>
    </citation>
    <scope>NUCLEOTIDE SEQUENCE [LARGE SCALE GENOMIC DNA]</scope>
    <source>
        <strain evidence="8">ATCC 76901 / BCRC 22586 / CBS 4309 / NBRC 1992 / NRRL Y-12630</strain>
    </source>
</reference>
<evidence type="ECO:0000256" key="3">
    <source>
        <dbReference type="ARBA" id="ARBA00023242"/>
    </source>
</evidence>
<dbReference type="RefSeq" id="XP_003676299.1">
    <property type="nucleotide sequence ID" value="XM_003676251.1"/>
</dbReference>
<dbReference type="GeneID" id="96903544"/>
<evidence type="ECO:0000256" key="1">
    <source>
        <dbReference type="ARBA" id="ARBA00023125"/>
    </source>
</evidence>
<dbReference type="KEGG" id="ncs:NCAS_0D03570"/>
<feature type="compositionally biased region" description="Low complexity" evidence="5">
    <location>
        <begin position="164"/>
        <end position="173"/>
    </location>
</feature>
<proteinExistence type="predicted"/>
<dbReference type="STRING" id="1064592.G0VEE7"/>
<dbReference type="FunCoup" id="G0VEE7">
    <property type="interactions" value="427"/>
</dbReference>
<comment type="subcellular location">
    <subcellularLocation>
        <location evidence="4">Nucleus</location>
    </subcellularLocation>
</comment>
<dbReference type="GO" id="GO:0005634">
    <property type="term" value="C:nucleus"/>
    <property type="evidence" value="ECO:0007669"/>
    <property type="project" value="UniProtKB-SubCell"/>
</dbReference>
<dbReference type="Gene3D" id="1.10.10.60">
    <property type="entry name" value="Homeodomain-like"/>
    <property type="match status" value="1"/>
</dbReference>
<protein>
    <recommendedName>
        <fullName evidence="6">Homeobox domain-containing protein</fullName>
    </recommendedName>
</protein>
<dbReference type="PANTHER" id="PTHR11850">
    <property type="entry name" value="HOMEOBOX PROTEIN TRANSCRIPTION FACTORS"/>
    <property type="match status" value="1"/>
</dbReference>
<evidence type="ECO:0000256" key="5">
    <source>
        <dbReference type="SAM" id="MobiDB-lite"/>
    </source>
</evidence>
<dbReference type="HOGENOM" id="CLU_094664_0_0_1"/>
<name>G0VEE7_NAUCA</name>
<evidence type="ECO:0000313" key="7">
    <source>
        <dbReference type="EMBL" id="CCC69938.1"/>
    </source>
</evidence>
<keyword evidence="2 4" id="KW-0371">Homeobox</keyword>
<sequence>MMSSVNNQTPLPPIKYLFDSLSEPKPTQCPSVFTTADSTPRREPALSQQQQQISPMTSPLMTPPFIHRNSLDLGILANTSNNNNNFTVLSSPRDYHPTTAAVNNENLAPQQSAYGRQSRGLLHLIDASQYTAELNHAPALMRRHSTIPRMDNTKILGVSQHPLSNNNSSNISGKKLRRRGSGRRSSLPRGTVEVLNGWLLEHLNNPYPNVQEKKLLLELTGLTKVQLSNWFINVRRRKVFNENYDSYLNQKKPNAGI</sequence>
<dbReference type="InterPro" id="IPR008422">
    <property type="entry name" value="KN_HD"/>
</dbReference>
<dbReference type="GO" id="GO:0003677">
    <property type="term" value="F:DNA binding"/>
    <property type="evidence" value="ECO:0007669"/>
    <property type="project" value="UniProtKB-UniRule"/>
</dbReference>
<keyword evidence="3 4" id="KW-0539">Nucleus</keyword>
<feature type="compositionally biased region" description="Polar residues" evidence="5">
    <location>
        <begin position="46"/>
        <end position="59"/>
    </location>
</feature>
<accession>G0VEE7</accession>
<evidence type="ECO:0000256" key="2">
    <source>
        <dbReference type="ARBA" id="ARBA00023155"/>
    </source>
</evidence>
<dbReference type="eggNOG" id="KOG0773">
    <property type="taxonomic scope" value="Eukaryota"/>
</dbReference>